<reference evidence="2 3" key="1">
    <citation type="submission" date="2018-10" db="EMBL/GenBank/DDBJ databases">
        <title>Fifty Aureobasidium pullulans genomes reveal a recombining polyextremotolerant generalist.</title>
        <authorList>
            <person name="Gostincar C."/>
            <person name="Turk M."/>
            <person name="Zajc J."/>
            <person name="Gunde-Cimerman N."/>
        </authorList>
    </citation>
    <scope>NUCLEOTIDE SEQUENCE [LARGE SCALE GENOMIC DNA]</scope>
    <source>
        <strain evidence="2 3">EXF-4256</strain>
    </source>
</reference>
<dbReference type="InterPro" id="IPR024316">
    <property type="entry name" value="APQ12"/>
</dbReference>
<dbReference type="Proteomes" id="UP000305064">
    <property type="component" value="Unassembled WGS sequence"/>
</dbReference>
<evidence type="ECO:0000313" key="3">
    <source>
        <dbReference type="Proteomes" id="UP000305064"/>
    </source>
</evidence>
<dbReference type="Pfam" id="PF12716">
    <property type="entry name" value="Apq12"/>
    <property type="match status" value="1"/>
</dbReference>
<dbReference type="AlphaFoldDB" id="A0AB38M0W5"/>
<organism evidence="2 3">
    <name type="scientific">Aureobasidium pullulans</name>
    <name type="common">Black yeast</name>
    <name type="synonym">Pullularia pullulans</name>
    <dbReference type="NCBI Taxonomy" id="5580"/>
    <lineage>
        <taxon>Eukaryota</taxon>
        <taxon>Fungi</taxon>
        <taxon>Dikarya</taxon>
        <taxon>Ascomycota</taxon>
        <taxon>Pezizomycotina</taxon>
        <taxon>Dothideomycetes</taxon>
        <taxon>Dothideomycetidae</taxon>
        <taxon>Dothideales</taxon>
        <taxon>Saccotheciaceae</taxon>
        <taxon>Aureobasidium</taxon>
    </lineage>
</organism>
<sequence>MYKTPINVYDHKMAVTYLEERQTDVRFESLLRFAVFLKALSEFRTLKHWAGYLFRNGYLTPGLFGPVSTLNSIYHKYLLPTFQSLLEKPDLTKIALMLLILYISLKLVNMLVQSVLFWVRLAFRITFWGGLVVLAFWLSQRGVDGAAEDVGYWIRLWKGELEHYKSQAEQIAQQHNHGYGGKSGYGGGYKPAAPKKQWPF</sequence>
<name>A0AB38M0W5_AURPU</name>
<dbReference type="EMBL" id="QZBJ01000025">
    <property type="protein sequence ID" value="THY74957.1"/>
    <property type="molecule type" value="Genomic_DNA"/>
</dbReference>
<keyword evidence="1" id="KW-1133">Transmembrane helix</keyword>
<protein>
    <submittedName>
        <fullName evidence="2">Uncharacterized protein</fullName>
    </submittedName>
</protein>
<keyword evidence="1" id="KW-0472">Membrane</keyword>
<keyword evidence="1" id="KW-0812">Transmembrane</keyword>
<comment type="caution">
    <text evidence="2">The sequence shown here is derived from an EMBL/GenBank/DDBJ whole genome shotgun (WGS) entry which is preliminary data.</text>
</comment>
<accession>A0AB38M0W5</accession>
<gene>
    <name evidence="2" type="ORF">D6C94_04530</name>
</gene>
<feature type="transmembrane region" description="Helical" evidence="1">
    <location>
        <begin position="94"/>
        <end position="112"/>
    </location>
</feature>
<evidence type="ECO:0000313" key="2">
    <source>
        <dbReference type="EMBL" id="THY74957.1"/>
    </source>
</evidence>
<proteinExistence type="predicted"/>
<evidence type="ECO:0000256" key="1">
    <source>
        <dbReference type="SAM" id="Phobius"/>
    </source>
</evidence>
<feature type="transmembrane region" description="Helical" evidence="1">
    <location>
        <begin position="118"/>
        <end position="138"/>
    </location>
</feature>